<dbReference type="EMBL" id="MT141417">
    <property type="protein sequence ID" value="QJA60672.1"/>
    <property type="molecule type" value="Genomic_DNA"/>
</dbReference>
<evidence type="ECO:0000313" key="2">
    <source>
        <dbReference type="EMBL" id="QJA84072.1"/>
    </source>
</evidence>
<protein>
    <submittedName>
        <fullName evidence="2">Uncharacterized protein</fullName>
    </submittedName>
</protein>
<name>A0A6M3KQD9_9ZZZZ</name>
<accession>A0A6M3KQD9</accession>
<dbReference type="AlphaFoldDB" id="A0A6M3KQD9"/>
<evidence type="ECO:0000313" key="1">
    <source>
        <dbReference type="EMBL" id="QJA60672.1"/>
    </source>
</evidence>
<organism evidence="2">
    <name type="scientific">viral metagenome</name>
    <dbReference type="NCBI Taxonomy" id="1070528"/>
    <lineage>
        <taxon>unclassified sequences</taxon>
        <taxon>metagenomes</taxon>
        <taxon>organismal metagenomes</taxon>
    </lineage>
</organism>
<reference evidence="2" key="1">
    <citation type="submission" date="2020-03" db="EMBL/GenBank/DDBJ databases">
        <title>The deep terrestrial virosphere.</title>
        <authorList>
            <person name="Holmfeldt K."/>
            <person name="Nilsson E."/>
            <person name="Simone D."/>
            <person name="Lopez-Fernandez M."/>
            <person name="Wu X."/>
            <person name="de Brujin I."/>
            <person name="Lundin D."/>
            <person name="Andersson A."/>
            <person name="Bertilsson S."/>
            <person name="Dopson M."/>
        </authorList>
    </citation>
    <scope>NUCLEOTIDE SEQUENCE</scope>
    <source>
        <strain evidence="2">MM415A00229</strain>
        <strain evidence="1">MM415B01070</strain>
    </source>
</reference>
<sequence>MIGLVLFLLVCISLISIDRYLKNFYTKCYKMHFTRDIISCRGHLVINPGNFSSYISICGRPIYNSHITKYGPGDLVPEKTTCFHCLNTSTKTGLIK</sequence>
<proteinExistence type="predicted"/>
<gene>
    <name evidence="2" type="ORF">MM415A00229_0020</name>
    <name evidence="1" type="ORF">MM415B01070_0006</name>
</gene>
<dbReference type="EMBL" id="MT142523">
    <property type="protein sequence ID" value="QJA84072.1"/>
    <property type="molecule type" value="Genomic_DNA"/>
</dbReference>